<evidence type="ECO:0000256" key="1">
    <source>
        <dbReference type="SAM" id="Phobius"/>
    </source>
</evidence>
<organism evidence="2 3">
    <name type="scientific">Thermomonospora cellulosilytica</name>
    <dbReference type="NCBI Taxonomy" id="1411118"/>
    <lineage>
        <taxon>Bacteria</taxon>
        <taxon>Bacillati</taxon>
        <taxon>Actinomycetota</taxon>
        <taxon>Actinomycetes</taxon>
        <taxon>Streptosporangiales</taxon>
        <taxon>Thermomonosporaceae</taxon>
        <taxon>Thermomonospora</taxon>
    </lineage>
</organism>
<keyword evidence="1" id="KW-1133">Transmembrane helix</keyword>
<evidence type="ECO:0000313" key="2">
    <source>
        <dbReference type="EMBL" id="MBA9005903.1"/>
    </source>
</evidence>
<keyword evidence="1" id="KW-0812">Transmembrane</keyword>
<comment type="caution">
    <text evidence="2">The sequence shown here is derived from an EMBL/GenBank/DDBJ whole genome shotgun (WGS) entry which is preliminary data.</text>
</comment>
<gene>
    <name evidence="2" type="ORF">HNR21_004785</name>
</gene>
<keyword evidence="1" id="KW-0472">Membrane</keyword>
<reference evidence="2 3" key="1">
    <citation type="submission" date="2020-08" db="EMBL/GenBank/DDBJ databases">
        <title>Sequencing the genomes of 1000 actinobacteria strains.</title>
        <authorList>
            <person name="Klenk H.-P."/>
        </authorList>
    </citation>
    <scope>NUCLEOTIDE SEQUENCE [LARGE SCALE GENOMIC DNA]</scope>
    <source>
        <strain evidence="2 3">DSM 45823</strain>
    </source>
</reference>
<proteinExistence type="predicted"/>
<accession>A0A7W3N1M9</accession>
<dbReference type="Proteomes" id="UP000539313">
    <property type="component" value="Unassembled WGS sequence"/>
</dbReference>
<evidence type="ECO:0000313" key="3">
    <source>
        <dbReference type="Proteomes" id="UP000539313"/>
    </source>
</evidence>
<dbReference type="EMBL" id="JACJII010000001">
    <property type="protein sequence ID" value="MBA9005903.1"/>
    <property type="molecule type" value="Genomic_DNA"/>
</dbReference>
<dbReference type="AlphaFoldDB" id="A0A7W3N1M9"/>
<feature type="transmembrane region" description="Helical" evidence="1">
    <location>
        <begin position="101"/>
        <end position="122"/>
    </location>
</feature>
<name>A0A7W3N1M9_9ACTN</name>
<protein>
    <submittedName>
        <fullName evidence="2">Chromosome segregation ATPase</fullName>
    </submittedName>
</protein>
<sequence length="124" mass="13775">MTTPEARLELAITELRGSMDASLARIEGRLDLLVQRAEHGDARAADHAAAIQRLDDRGDRFERDYITRAEMETKITDLREEMNRKFTQQAEAQAHKERQRLAAFAIVATLVGAAAGVIATLITT</sequence>
<dbReference type="RefSeq" id="WP_182706958.1">
    <property type="nucleotide sequence ID" value="NZ_JACJII010000001.1"/>
</dbReference>
<keyword evidence="3" id="KW-1185">Reference proteome</keyword>